<proteinExistence type="predicted"/>
<sequence>MLPGLTPQQINEDPSAAEDVANDATVVAALLCNTSLIGMYRIQEHSRRRAKDMVEHGKMLGRLNTEKYRPLQEDVELARWSLHETVEGGRDALQRMHHCVGRLIAATQNTDTTKVL</sequence>
<dbReference type="RefSeq" id="XP_028885906.1">
    <property type="nucleotide sequence ID" value="XM_029023091.1"/>
</dbReference>
<keyword evidence="2" id="KW-1185">Reference proteome</keyword>
<reference evidence="1 2" key="1">
    <citation type="submission" date="2017-03" db="EMBL/GenBank/DDBJ databases">
        <title>An alternative strategy for trypanosome survival in the mammalian bloodstream revealed through genome and transcriptome analysis of the ubiquitous bovine parasite Trypanosoma (Megatrypanum) theileri.</title>
        <authorList>
            <person name="Kelly S."/>
            <person name="Ivens A."/>
            <person name="Mott A."/>
            <person name="O'Neill E."/>
            <person name="Emms D."/>
            <person name="Macleod O."/>
            <person name="Voorheis P."/>
            <person name="Matthews J."/>
            <person name="Matthews K."/>
            <person name="Carrington M."/>
        </authorList>
    </citation>
    <scope>NUCLEOTIDE SEQUENCE [LARGE SCALE GENOMIC DNA]</scope>
    <source>
        <strain evidence="1">Edinburgh</strain>
    </source>
</reference>
<gene>
    <name evidence="1" type="ORF">TM35_000054360</name>
</gene>
<protein>
    <submittedName>
        <fullName evidence="1">Uncharacterized protein</fullName>
    </submittedName>
</protein>
<dbReference type="OrthoDB" id="249484at2759"/>
<organism evidence="1 2">
    <name type="scientific">Trypanosoma theileri</name>
    <dbReference type="NCBI Taxonomy" id="67003"/>
    <lineage>
        <taxon>Eukaryota</taxon>
        <taxon>Discoba</taxon>
        <taxon>Euglenozoa</taxon>
        <taxon>Kinetoplastea</taxon>
        <taxon>Metakinetoplastina</taxon>
        <taxon>Trypanosomatida</taxon>
        <taxon>Trypanosomatidae</taxon>
        <taxon>Trypanosoma</taxon>
    </lineage>
</organism>
<comment type="caution">
    <text evidence="1">The sequence shown here is derived from an EMBL/GenBank/DDBJ whole genome shotgun (WGS) entry which is preliminary data.</text>
</comment>
<dbReference type="VEuPathDB" id="TriTrypDB:TM35_000054360"/>
<dbReference type="GeneID" id="39982871"/>
<accession>A0A1X0P5Y0</accession>
<evidence type="ECO:0000313" key="2">
    <source>
        <dbReference type="Proteomes" id="UP000192257"/>
    </source>
</evidence>
<dbReference type="AlphaFoldDB" id="A0A1X0P5Y0"/>
<evidence type="ECO:0000313" key="1">
    <source>
        <dbReference type="EMBL" id="ORC91840.1"/>
    </source>
</evidence>
<dbReference type="EMBL" id="NBCO01000005">
    <property type="protein sequence ID" value="ORC91840.1"/>
    <property type="molecule type" value="Genomic_DNA"/>
</dbReference>
<name>A0A1X0P5Y0_9TRYP</name>
<dbReference type="Proteomes" id="UP000192257">
    <property type="component" value="Unassembled WGS sequence"/>
</dbReference>